<evidence type="ECO:0000256" key="4">
    <source>
        <dbReference type="ARBA" id="ARBA00022989"/>
    </source>
</evidence>
<name>A0A5C4MLR5_9ACTN</name>
<dbReference type="Gene3D" id="1.20.1250.20">
    <property type="entry name" value="MFS general substrate transporter like domains"/>
    <property type="match status" value="1"/>
</dbReference>
<protein>
    <submittedName>
        <fullName evidence="8">MFS transporter</fullName>
    </submittedName>
</protein>
<feature type="transmembrane region" description="Helical" evidence="6">
    <location>
        <begin position="152"/>
        <end position="171"/>
    </location>
</feature>
<evidence type="ECO:0000256" key="3">
    <source>
        <dbReference type="ARBA" id="ARBA00022692"/>
    </source>
</evidence>
<keyword evidence="2" id="KW-1003">Cell membrane</keyword>
<sequence>SLVDERHLGKAVSIVLVGPTAAGIVGVPLGTAAAELFGWRAVLVGAGVLLAVASLALVKVLPRDVARGARAEPMGTASAGHDRSLVRVAVDATFGALLLVGHFQVFTYVGPLVTRVAGMESAALGGVLALFGVAGALGLAIAGPLSDRFPRAALPGTAVAFALTVLALTALDTRTAVALAVIAVWGTMIGLFPPVFQATVMRIASPAARGAAGAVVVTALNLGIAAGAASGAWLLENRGVEALAPVAAAMMTGAALGLVVSAVRSGGR</sequence>
<keyword evidence="3 6" id="KW-0812">Transmembrane</keyword>
<organism evidence="8 9">
    <name type="scientific">Mumia zhuanghuii</name>
    <dbReference type="NCBI Taxonomy" id="2585211"/>
    <lineage>
        <taxon>Bacteria</taxon>
        <taxon>Bacillati</taxon>
        <taxon>Actinomycetota</taxon>
        <taxon>Actinomycetes</taxon>
        <taxon>Propionibacteriales</taxon>
        <taxon>Nocardioidaceae</taxon>
        <taxon>Mumia</taxon>
    </lineage>
</organism>
<comment type="subcellular location">
    <subcellularLocation>
        <location evidence="1">Cell membrane</location>
        <topology evidence="1">Multi-pass membrane protein</topology>
    </subcellularLocation>
</comment>
<feature type="transmembrane region" description="Helical" evidence="6">
    <location>
        <begin position="88"/>
        <end position="110"/>
    </location>
</feature>
<feature type="transmembrane region" description="Helical" evidence="6">
    <location>
        <begin position="208"/>
        <end position="230"/>
    </location>
</feature>
<evidence type="ECO:0000313" key="9">
    <source>
        <dbReference type="Proteomes" id="UP000306740"/>
    </source>
</evidence>
<dbReference type="Pfam" id="PF07690">
    <property type="entry name" value="MFS_1"/>
    <property type="match status" value="1"/>
</dbReference>
<feature type="transmembrane region" description="Helical" evidence="6">
    <location>
        <begin position="122"/>
        <end position="145"/>
    </location>
</feature>
<keyword evidence="4 6" id="KW-1133">Transmembrane helix</keyword>
<dbReference type="AlphaFoldDB" id="A0A5C4MLR5"/>
<gene>
    <name evidence="8" type="ORF">FHE65_16995</name>
</gene>
<dbReference type="Proteomes" id="UP000306740">
    <property type="component" value="Unassembled WGS sequence"/>
</dbReference>
<feature type="transmembrane region" description="Helical" evidence="6">
    <location>
        <begin position="12"/>
        <end position="31"/>
    </location>
</feature>
<dbReference type="RefSeq" id="WP_139106285.1">
    <property type="nucleotide sequence ID" value="NZ_VDFR01000075.1"/>
</dbReference>
<dbReference type="OrthoDB" id="9814237at2"/>
<evidence type="ECO:0000313" key="8">
    <source>
        <dbReference type="EMBL" id="TNC44170.1"/>
    </source>
</evidence>
<evidence type="ECO:0000256" key="6">
    <source>
        <dbReference type="SAM" id="Phobius"/>
    </source>
</evidence>
<evidence type="ECO:0000259" key="7">
    <source>
        <dbReference type="PROSITE" id="PS50850"/>
    </source>
</evidence>
<dbReference type="PANTHER" id="PTHR43124">
    <property type="entry name" value="PURINE EFFLUX PUMP PBUE"/>
    <property type="match status" value="1"/>
</dbReference>
<evidence type="ECO:0000256" key="2">
    <source>
        <dbReference type="ARBA" id="ARBA00022475"/>
    </source>
</evidence>
<evidence type="ECO:0000256" key="5">
    <source>
        <dbReference type="ARBA" id="ARBA00023136"/>
    </source>
</evidence>
<evidence type="ECO:0000256" key="1">
    <source>
        <dbReference type="ARBA" id="ARBA00004651"/>
    </source>
</evidence>
<feature type="transmembrane region" description="Helical" evidence="6">
    <location>
        <begin position="242"/>
        <end position="263"/>
    </location>
</feature>
<feature type="domain" description="Major facilitator superfamily (MFS) profile" evidence="7">
    <location>
        <begin position="1"/>
        <end position="265"/>
    </location>
</feature>
<dbReference type="InterPro" id="IPR036259">
    <property type="entry name" value="MFS_trans_sf"/>
</dbReference>
<dbReference type="SUPFAM" id="SSF103473">
    <property type="entry name" value="MFS general substrate transporter"/>
    <property type="match status" value="1"/>
</dbReference>
<dbReference type="GO" id="GO:0022857">
    <property type="term" value="F:transmembrane transporter activity"/>
    <property type="evidence" value="ECO:0007669"/>
    <property type="project" value="InterPro"/>
</dbReference>
<keyword evidence="5 6" id="KW-0472">Membrane</keyword>
<reference evidence="8 9" key="1">
    <citation type="submission" date="2019-05" db="EMBL/GenBank/DDBJ databases">
        <title>Mumia sp. nov., isolated from the intestinal contents of plateau pika (Ochotona curzoniae) in the Qinghai-Tibet plateau of China.</title>
        <authorList>
            <person name="Tian Z."/>
        </authorList>
    </citation>
    <scope>NUCLEOTIDE SEQUENCE [LARGE SCALE GENOMIC DNA]</scope>
    <source>
        <strain evidence="9">527</strain>
    </source>
</reference>
<dbReference type="InterPro" id="IPR020846">
    <property type="entry name" value="MFS_dom"/>
</dbReference>
<feature type="non-terminal residue" evidence="8">
    <location>
        <position position="1"/>
    </location>
</feature>
<dbReference type="EMBL" id="VDFR01000075">
    <property type="protein sequence ID" value="TNC44170.1"/>
    <property type="molecule type" value="Genomic_DNA"/>
</dbReference>
<accession>A0A5C4MLR5</accession>
<dbReference type="PROSITE" id="PS50850">
    <property type="entry name" value="MFS"/>
    <property type="match status" value="1"/>
</dbReference>
<dbReference type="GO" id="GO:0005886">
    <property type="term" value="C:plasma membrane"/>
    <property type="evidence" value="ECO:0007669"/>
    <property type="project" value="UniProtKB-SubCell"/>
</dbReference>
<dbReference type="InterPro" id="IPR011701">
    <property type="entry name" value="MFS"/>
</dbReference>
<proteinExistence type="predicted"/>
<dbReference type="InterPro" id="IPR050189">
    <property type="entry name" value="MFS_Efflux_Transporters"/>
</dbReference>
<comment type="caution">
    <text evidence="8">The sequence shown here is derived from an EMBL/GenBank/DDBJ whole genome shotgun (WGS) entry which is preliminary data.</text>
</comment>
<feature type="transmembrane region" description="Helical" evidence="6">
    <location>
        <begin position="37"/>
        <end position="58"/>
    </location>
</feature>
<dbReference type="PANTHER" id="PTHR43124:SF10">
    <property type="entry name" value="PURINE EFFLUX PUMP PBUE"/>
    <property type="match status" value="1"/>
</dbReference>
<feature type="transmembrane region" description="Helical" evidence="6">
    <location>
        <begin position="177"/>
        <end position="196"/>
    </location>
</feature>